<feature type="compositionally biased region" description="Basic and acidic residues" evidence="1">
    <location>
        <begin position="151"/>
        <end position="160"/>
    </location>
</feature>
<dbReference type="Pfam" id="PF04979">
    <property type="entry name" value="IPP-2"/>
    <property type="match status" value="1"/>
</dbReference>
<feature type="compositionally biased region" description="Basic and acidic residues" evidence="1">
    <location>
        <begin position="122"/>
        <end position="134"/>
    </location>
</feature>
<feature type="non-terminal residue" evidence="2">
    <location>
        <position position="1"/>
    </location>
</feature>
<reference evidence="2 3" key="1">
    <citation type="journal article" date="2021" name="Nat. Plants">
        <title>The Taxus genome provides insights into paclitaxel biosynthesis.</title>
        <authorList>
            <person name="Xiong X."/>
            <person name="Gou J."/>
            <person name="Liao Q."/>
            <person name="Li Y."/>
            <person name="Zhou Q."/>
            <person name="Bi G."/>
            <person name="Li C."/>
            <person name="Du R."/>
            <person name="Wang X."/>
            <person name="Sun T."/>
            <person name="Guo L."/>
            <person name="Liang H."/>
            <person name="Lu P."/>
            <person name="Wu Y."/>
            <person name="Zhang Z."/>
            <person name="Ro D.K."/>
            <person name="Shang Y."/>
            <person name="Huang S."/>
            <person name="Yan J."/>
        </authorList>
    </citation>
    <scope>NUCLEOTIDE SEQUENCE [LARGE SCALE GENOMIC DNA]</scope>
    <source>
        <strain evidence="2">Ta-2019</strain>
    </source>
</reference>
<dbReference type="PANTHER" id="PTHR12398:SF20">
    <property type="entry name" value="PROTEIN PHOSPHATASE 1 REGULATORY INHIBITOR SUBUNIT 2"/>
    <property type="match status" value="1"/>
</dbReference>
<feature type="region of interest" description="Disordered" evidence="1">
    <location>
        <begin position="69"/>
        <end position="97"/>
    </location>
</feature>
<dbReference type="OMA" id="QMIEEND"/>
<accession>A0AA38L8X6</accession>
<feature type="compositionally biased region" description="Acidic residues" evidence="1">
    <location>
        <begin position="80"/>
        <end position="92"/>
    </location>
</feature>
<dbReference type="EMBL" id="JAHRHJ020000005">
    <property type="protein sequence ID" value="KAH9316023.1"/>
    <property type="molecule type" value="Genomic_DNA"/>
</dbReference>
<dbReference type="InterPro" id="IPR007062">
    <property type="entry name" value="PPI-2"/>
</dbReference>
<name>A0AA38L8X6_TAXCH</name>
<dbReference type="Proteomes" id="UP000824469">
    <property type="component" value="Unassembled WGS sequence"/>
</dbReference>
<evidence type="ECO:0000313" key="2">
    <source>
        <dbReference type="EMBL" id="KAH9316023.1"/>
    </source>
</evidence>
<feature type="compositionally biased region" description="Polar residues" evidence="1">
    <location>
        <begin position="69"/>
        <end position="79"/>
    </location>
</feature>
<sequence length="160" mass="18622">PRVIWDEGNLEEIEANKPVRQKIIEPKTPYHPPEYEDGFISVSDEDKAVDAAAHAELIRVALSKVTNLKRQGSDWTSSGDEAEDMEQDEEVHDADGNKLSFEELRRLHYDEYRKVKQLHQKHPVENKHIEENGKQRSLKRSNHQQEPMEDALSRLEIFRG</sequence>
<organism evidence="2 3">
    <name type="scientific">Taxus chinensis</name>
    <name type="common">Chinese yew</name>
    <name type="synonym">Taxus wallichiana var. chinensis</name>
    <dbReference type="NCBI Taxonomy" id="29808"/>
    <lineage>
        <taxon>Eukaryota</taxon>
        <taxon>Viridiplantae</taxon>
        <taxon>Streptophyta</taxon>
        <taxon>Embryophyta</taxon>
        <taxon>Tracheophyta</taxon>
        <taxon>Spermatophyta</taxon>
        <taxon>Pinopsida</taxon>
        <taxon>Pinidae</taxon>
        <taxon>Conifers II</taxon>
        <taxon>Cupressales</taxon>
        <taxon>Taxaceae</taxon>
        <taxon>Taxus</taxon>
    </lineage>
</organism>
<feature type="region of interest" description="Disordered" evidence="1">
    <location>
        <begin position="117"/>
        <end position="160"/>
    </location>
</feature>
<dbReference type="GO" id="GO:0004864">
    <property type="term" value="F:protein phosphatase inhibitor activity"/>
    <property type="evidence" value="ECO:0007669"/>
    <property type="project" value="InterPro"/>
</dbReference>
<dbReference type="AlphaFoldDB" id="A0AA38L8X6"/>
<evidence type="ECO:0000313" key="3">
    <source>
        <dbReference type="Proteomes" id="UP000824469"/>
    </source>
</evidence>
<protein>
    <recommendedName>
        <fullName evidence="4">Protein phosphatase inhibitor 2</fullName>
    </recommendedName>
</protein>
<comment type="caution">
    <text evidence="2">The sequence shown here is derived from an EMBL/GenBank/DDBJ whole genome shotgun (WGS) entry which is preliminary data.</text>
</comment>
<dbReference type="GO" id="GO:0009966">
    <property type="term" value="P:regulation of signal transduction"/>
    <property type="evidence" value="ECO:0007669"/>
    <property type="project" value="InterPro"/>
</dbReference>
<evidence type="ECO:0008006" key="4">
    <source>
        <dbReference type="Google" id="ProtNLM"/>
    </source>
</evidence>
<gene>
    <name evidence="2" type="ORF">KI387_024650</name>
</gene>
<dbReference type="PANTHER" id="PTHR12398">
    <property type="entry name" value="PROTEIN PHOSPHATASE INHIBITOR"/>
    <property type="match status" value="1"/>
</dbReference>
<evidence type="ECO:0000256" key="1">
    <source>
        <dbReference type="SAM" id="MobiDB-lite"/>
    </source>
</evidence>
<keyword evidence="3" id="KW-1185">Reference proteome</keyword>
<proteinExistence type="predicted"/>